<dbReference type="SUPFAM" id="SSF88723">
    <property type="entry name" value="PIN domain-like"/>
    <property type="match status" value="1"/>
</dbReference>
<dbReference type="Pfam" id="PF10130">
    <property type="entry name" value="PIN_2"/>
    <property type="match status" value="1"/>
</dbReference>
<dbReference type="OrthoDB" id="68993at2"/>
<feature type="domain" description="PIN" evidence="1">
    <location>
        <begin position="4"/>
        <end position="135"/>
    </location>
</feature>
<sequence>MFLVVDANILIGELLRKRGQEIILNPMLTLYVSERVFSEANYELDKRVNFMIQQKRLTQNEGKKRLGDAKLIVESLNMVIFSDYQHLENHAKNLIPRDLNDWETVAISILLDVDIWTKDSDFIGCGRATWTTDTLIYLINANLLTI</sequence>
<organism evidence="2 3">
    <name type="scientific">Cyanobacterium aponinum (strain PCC 10605)</name>
    <dbReference type="NCBI Taxonomy" id="755178"/>
    <lineage>
        <taxon>Bacteria</taxon>
        <taxon>Bacillati</taxon>
        <taxon>Cyanobacteriota</taxon>
        <taxon>Cyanophyceae</taxon>
        <taxon>Oscillatoriophycideae</taxon>
        <taxon>Chroococcales</taxon>
        <taxon>Geminocystaceae</taxon>
        <taxon>Cyanobacterium</taxon>
    </lineage>
</organism>
<dbReference type="KEGG" id="can:Cyan10605_3026"/>
<dbReference type="AlphaFoldDB" id="K9Z905"/>
<name>K9Z905_CYAAP</name>
<keyword evidence="3" id="KW-1185">Reference proteome</keyword>
<dbReference type="InterPro" id="IPR029060">
    <property type="entry name" value="PIN-like_dom_sf"/>
</dbReference>
<dbReference type="eggNOG" id="COG5378">
    <property type="taxonomic scope" value="Bacteria"/>
</dbReference>
<evidence type="ECO:0000259" key="1">
    <source>
        <dbReference type="Pfam" id="PF10130"/>
    </source>
</evidence>
<dbReference type="EMBL" id="CP003947">
    <property type="protein sequence ID" value="AFZ55085.1"/>
    <property type="molecule type" value="Genomic_DNA"/>
</dbReference>
<dbReference type="InterPro" id="IPR002716">
    <property type="entry name" value="PIN_dom"/>
</dbReference>
<proteinExistence type="predicted"/>
<gene>
    <name evidence="2" type="ordered locus">Cyan10605_3026</name>
</gene>
<dbReference type="HOGENOM" id="CLU_147223_1_0_3"/>
<reference evidence="3" key="1">
    <citation type="journal article" date="2013" name="Proc. Natl. Acad. Sci. U.S.A.">
        <title>Improving the coverage of the cyanobacterial phylum using diversity-driven genome sequencing.</title>
        <authorList>
            <person name="Shih P.M."/>
            <person name="Wu D."/>
            <person name="Latifi A."/>
            <person name="Axen S.D."/>
            <person name="Fewer D.P."/>
            <person name="Talla E."/>
            <person name="Calteau A."/>
            <person name="Cai F."/>
            <person name="Tandeau de Marsac N."/>
            <person name="Rippka R."/>
            <person name="Herdman M."/>
            <person name="Sivonen K."/>
            <person name="Coursin T."/>
            <person name="Laurent T."/>
            <person name="Goodwin L."/>
            <person name="Nolan M."/>
            <person name="Davenport K.W."/>
            <person name="Han C.S."/>
            <person name="Rubin E.M."/>
            <person name="Eisen J.A."/>
            <person name="Woyke T."/>
            <person name="Gugger M."/>
            <person name="Kerfeld C.A."/>
        </authorList>
    </citation>
    <scope>NUCLEOTIDE SEQUENCE [LARGE SCALE GENOMIC DNA]</scope>
    <source>
        <strain evidence="3">PCC 10605</strain>
    </source>
</reference>
<protein>
    <submittedName>
        <fullName evidence="2">Nucleotide-binding protein, PIN domain-containing protein</fullName>
    </submittedName>
</protein>
<dbReference type="Proteomes" id="UP000010480">
    <property type="component" value="Chromosome"/>
</dbReference>
<evidence type="ECO:0000313" key="2">
    <source>
        <dbReference type="EMBL" id="AFZ55085.1"/>
    </source>
</evidence>
<evidence type="ECO:0000313" key="3">
    <source>
        <dbReference type="Proteomes" id="UP000010480"/>
    </source>
</evidence>
<accession>K9Z905</accession>
<dbReference type="RefSeq" id="WP_015220804.1">
    <property type="nucleotide sequence ID" value="NC_019776.1"/>
</dbReference>